<dbReference type="EMBL" id="CABPRJ010001428">
    <property type="protein sequence ID" value="VVC35806.1"/>
    <property type="molecule type" value="Genomic_DNA"/>
</dbReference>
<dbReference type="PROSITE" id="PS51460">
    <property type="entry name" value="GAR"/>
    <property type="match status" value="1"/>
</dbReference>
<dbReference type="SUPFAM" id="SSF47576">
    <property type="entry name" value="Calponin-homology domain, CH-domain"/>
    <property type="match status" value="1"/>
</dbReference>
<evidence type="ECO:0000313" key="8">
    <source>
        <dbReference type="EMBL" id="VVC35806.1"/>
    </source>
</evidence>
<dbReference type="GO" id="GO:1904825">
    <property type="term" value="P:protein localization to microtubule plus-end"/>
    <property type="evidence" value="ECO:0007669"/>
    <property type="project" value="TreeGrafter"/>
</dbReference>
<name>A0A5E4MYL1_9HEMI</name>
<evidence type="ECO:0000259" key="7">
    <source>
        <dbReference type="PROSITE" id="PS51460"/>
    </source>
</evidence>
<dbReference type="InterPro" id="IPR036534">
    <property type="entry name" value="GAR_dom_sf"/>
</dbReference>
<evidence type="ECO:0000256" key="4">
    <source>
        <dbReference type="ARBA" id="ARBA00038441"/>
    </source>
</evidence>
<proteinExistence type="inferred from homology"/>
<feature type="domain" description="GAR" evidence="7">
    <location>
        <begin position="217"/>
        <end position="289"/>
    </location>
</feature>
<dbReference type="GO" id="GO:0051764">
    <property type="term" value="P:actin crosslink formation"/>
    <property type="evidence" value="ECO:0007669"/>
    <property type="project" value="TreeGrafter"/>
</dbReference>
<feature type="region of interest" description="Disordered" evidence="5">
    <location>
        <begin position="597"/>
        <end position="765"/>
    </location>
</feature>
<feature type="region of interest" description="Disordered" evidence="5">
    <location>
        <begin position="787"/>
        <end position="810"/>
    </location>
</feature>
<feature type="compositionally biased region" description="Polar residues" evidence="5">
    <location>
        <begin position="645"/>
        <end position="658"/>
    </location>
</feature>
<dbReference type="CDD" id="cd21268">
    <property type="entry name" value="CH_GAS2L1_2"/>
    <property type="match status" value="1"/>
</dbReference>
<feature type="compositionally biased region" description="Polar residues" evidence="5">
    <location>
        <begin position="681"/>
        <end position="701"/>
    </location>
</feature>
<dbReference type="Gene3D" id="3.30.920.20">
    <property type="entry name" value="Gas2-like domain"/>
    <property type="match status" value="1"/>
</dbReference>
<gene>
    <name evidence="8" type="ORF">CINCED_3A013610</name>
</gene>
<reference evidence="8 9" key="1">
    <citation type="submission" date="2019-08" db="EMBL/GenBank/DDBJ databases">
        <authorList>
            <person name="Alioto T."/>
            <person name="Alioto T."/>
            <person name="Gomez Garrido J."/>
        </authorList>
    </citation>
    <scope>NUCLEOTIDE SEQUENCE [LARGE SCALE GENOMIC DNA]</scope>
</reference>
<accession>A0A5E4MYL1</accession>
<keyword evidence="3" id="KW-0206">Cytoskeleton</keyword>
<keyword evidence="9" id="KW-1185">Reference proteome</keyword>
<sequence>MALLVESRSFRPFKSSEEYLYAMKEDLAEWLNGLYPELYINVNNFMDRLDTGVALCKHANCVRNYAEEHVNRRQAAGKSNISGIASIVLQLPAVRYLPGAKGGTFFARDNVSNFITWCRNGLGVYECLLFETDDLIMRKNEKHVILCLLEVARRGARVGVPAPMLVQMERQIDREIAADKKYAQFSQGTDFNDGDDTDLSDGEDLTEYSPLPQIVTNDLKSLDEMVRDLVERCKCPTQFPMIRVSEGKYRIGDTKVLIFVRILRSHVMVRVGGGWDTLSHYLDKHDPCRCKTAHRAPVSAKLTGVRSGGPTLEISHAQVHYERSPPRTRRSSTSSTGSSGNGGYSGGLNLTSGGLATAKRMSRRRSRSPSPRVQSTCKLSAPVDAAAGRRSRSPTPRATDHLGVQRAGCRSRSVTPSNRRRKQRSVSPSLQGGGGADRLLVPNNGQLMQQPSNDTYNRSRSPSTARRDCSGVDDTPTPKISLNFTSELATEIGDRLFRESSVDTLQRGGGCSRKASSADVTYYGGGGGDNDDIAIDTSSTCRVSDNFRGTEQYHVLNPTPVTAIERRHSTVKEEESEVDTTPFRRVSDNLRVVCNDGPLQQQSVGRKKSHSSGHHKDAAKEPVGTDSGSEVSDEGYRSLGVVTSPPANSNAKSVQKFNGTPPVTRVTRPPRSRSAGGKETPSPQQSPFRRNRSTTQSSRHQPTPPPLTISRSQTPTPRMSRRSPSADGGQPPPPPPFSTSSSPLGRNNTWNAAGGRHWTSKQRPQLSADTFCQQVADLINRYAVLAPSPRKDSKPDSPIVTRIPAPVQRT</sequence>
<dbReference type="GO" id="GO:0001725">
    <property type="term" value="C:stress fiber"/>
    <property type="evidence" value="ECO:0007669"/>
    <property type="project" value="TreeGrafter"/>
</dbReference>
<evidence type="ECO:0000259" key="6">
    <source>
        <dbReference type="PROSITE" id="PS50021"/>
    </source>
</evidence>
<feature type="compositionally biased region" description="Low complexity" evidence="5">
    <location>
        <begin position="660"/>
        <end position="674"/>
    </location>
</feature>
<protein>
    <submittedName>
        <fullName evidence="8">Gas2-related domain,Calponin homology domain</fullName>
    </submittedName>
</protein>
<dbReference type="GO" id="GO:0005737">
    <property type="term" value="C:cytoplasm"/>
    <property type="evidence" value="ECO:0007669"/>
    <property type="project" value="TreeGrafter"/>
</dbReference>
<dbReference type="InterPro" id="IPR036872">
    <property type="entry name" value="CH_dom_sf"/>
</dbReference>
<evidence type="ECO:0000256" key="5">
    <source>
        <dbReference type="SAM" id="MobiDB-lite"/>
    </source>
</evidence>
<organism evidence="8 9">
    <name type="scientific">Cinara cedri</name>
    <dbReference type="NCBI Taxonomy" id="506608"/>
    <lineage>
        <taxon>Eukaryota</taxon>
        <taxon>Metazoa</taxon>
        <taxon>Ecdysozoa</taxon>
        <taxon>Arthropoda</taxon>
        <taxon>Hexapoda</taxon>
        <taxon>Insecta</taxon>
        <taxon>Pterygota</taxon>
        <taxon>Neoptera</taxon>
        <taxon>Paraneoptera</taxon>
        <taxon>Hemiptera</taxon>
        <taxon>Sternorrhyncha</taxon>
        <taxon>Aphidomorpha</taxon>
        <taxon>Aphidoidea</taxon>
        <taxon>Aphididae</taxon>
        <taxon>Lachninae</taxon>
        <taxon>Cinara</taxon>
    </lineage>
</organism>
<dbReference type="SUPFAM" id="SSF143575">
    <property type="entry name" value="GAS2 domain-like"/>
    <property type="match status" value="1"/>
</dbReference>
<dbReference type="GO" id="GO:0005884">
    <property type="term" value="C:actin filament"/>
    <property type="evidence" value="ECO:0007669"/>
    <property type="project" value="TreeGrafter"/>
</dbReference>
<dbReference type="InterPro" id="IPR003108">
    <property type="entry name" value="GAR_dom"/>
</dbReference>
<feature type="compositionally biased region" description="Basic and acidic residues" evidence="5">
    <location>
        <begin position="564"/>
        <end position="573"/>
    </location>
</feature>
<dbReference type="Pfam" id="PF00307">
    <property type="entry name" value="CH"/>
    <property type="match status" value="1"/>
</dbReference>
<dbReference type="InterPro" id="IPR001715">
    <property type="entry name" value="CH_dom"/>
</dbReference>
<feature type="domain" description="Calponin-homology (CH)" evidence="6">
    <location>
        <begin position="21"/>
        <end position="156"/>
    </location>
</feature>
<feature type="region of interest" description="Disordered" evidence="5">
    <location>
        <begin position="564"/>
        <end position="584"/>
    </location>
</feature>
<dbReference type="GO" id="GO:0051015">
    <property type="term" value="F:actin filament binding"/>
    <property type="evidence" value="ECO:0007669"/>
    <property type="project" value="TreeGrafter"/>
</dbReference>
<dbReference type="PROSITE" id="PS50021">
    <property type="entry name" value="CH"/>
    <property type="match status" value="1"/>
</dbReference>
<evidence type="ECO:0000313" key="9">
    <source>
        <dbReference type="Proteomes" id="UP000325440"/>
    </source>
</evidence>
<dbReference type="Pfam" id="PF02187">
    <property type="entry name" value="GAS2"/>
    <property type="match status" value="1"/>
</dbReference>
<dbReference type="SMART" id="SM00033">
    <property type="entry name" value="CH"/>
    <property type="match status" value="1"/>
</dbReference>
<dbReference type="GO" id="GO:0035371">
    <property type="term" value="C:microtubule plus-end"/>
    <property type="evidence" value="ECO:0007669"/>
    <property type="project" value="TreeGrafter"/>
</dbReference>
<dbReference type="GO" id="GO:0008093">
    <property type="term" value="F:cytoskeletal anchor activity"/>
    <property type="evidence" value="ECO:0007669"/>
    <property type="project" value="TreeGrafter"/>
</dbReference>
<evidence type="ECO:0000256" key="1">
    <source>
        <dbReference type="ARBA" id="ARBA00004245"/>
    </source>
</evidence>
<dbReference type="Gene3D" id="1.10.418.10">
    <property type="entry name" value="Calponin-like domain"/>
    <property type="match status" value="1"/>
</dbReference>
<dbReference type="AlphaFoldDB" id="A0A5E4MYL1"/>
<comment type="subcellular location">
    <subcellularLocation>
        <location evidence="1">Cytoplasm</location>
        <location evidence="1">Cytoskeleton</location>
    </subcellularLocation>
</comment>
<evidence type="ECO:0000256" key="3">
    <source>
        <dbReference type="ARBA" id="ARBA00023212"/>
    </source>
</evidence>
<comment type="similarity">
    <text evidence="4">Belongs to the GAS2 family.</text>
</comment>
<dbReference type="GO" id="GO:0031110">
    <property type="term" value="P:regulation of microtubule polymerization or depolymerization"/>
    <property type="evidence" value="ECO:0007669"/>
    <property type="project" value="TreeGrafter"/>
</dbReference>
<dbReference type="PANTHER" id="PTHR46756:SF18">
    <property type="entry name" value="GAS2-LIKE PROTEIN PICKLED EGGS"/>
    <property type="match status" value="1"/>
</dbReference>
<dbReference type="Proteomes" id="UP000325440">
    <property type="component" value="Unassembled WGS sequence"/>
</dbReference>
<dbReference type="PANTHER" id="PTHR46756">
    <property type="entry name" value="TRANSGELIN"/>
    <property type="match status" value="1"/>
</dbReference>
<feature type="compositionally biased region" description="Polar residues" evidence="5">
    <location>
        <begin position="443"/>
        <end position="464"/>
    </location>
</feature>
<keyword evidence="2" id="KW-0963">Cytoplasm</keyword>
<dbReference type="OrthoDB" id="206130at2759"/>
<feature type="region of interest" description="Disordered" evidence="5">
    <location>
        <begin position="316"/>
        <end position="480"/>
    </location>
</feature>
<dbReference type="SMART" id="SM00243">
    <property type="entry name" value="GAS2"/>
    <property type="match status" value="1"/>
</dbReference>
<dbReference type="GO" id="GO:0008017">
    <property type="term" value="F:microtubule binding"/>
    <property type="evidence" value="ECO:0007669"/>
    <property type="project" value="InterPro"/>
</dbReference>
<evidence type="ECO:0000256" key="2">
    <source>
        <dbReference type="ARBA" id="ARBA00022490"/>
    </source>
</evidence>
<dbReference type="GO" id="GO:0001578">
    <property type="term" value="P:microtubule bundle formation"/>
    <property type="evidence" value="ECO:0007669"/>
    <property type="project" value="TreeGrafter"/>
</dbReference>